<comment type="caution">
    <text evidence="2">The sequence shown here is derived from an EMBL/GenBank/DDBJ whole genome shotgun (WGS) entry which is preliminary data.</text>
</comment>
<sequence>MAFAALVTVSGTAQAKPGVANLRYGATGQGVRCVQLAIQEAGMGTVSDRVTVDGVWGSKTQDGVIEFQEHHGIKADGVVGPVTGQYMYELLRDDLYHQKCYNYLPTG</sequence>
<reference evidence="2 3" key="1">
    <citation type="submission" date="2015-10" db="EMBL/GenBank/DDBJ databases">
        <title>Draft genome sequence of Streptomyces cellostaticus DSM 40189, type strain for the species Streptomyces cellostaticus.</title>
        <authorList>
            <person name="Ruckert C."/>
            <person name="Winkler A."/>
            <person name="Kalinowski J."/>
            <person name="Kampfer P."/>
            <person name="Glaeser S."/>
        </authorList>
    </citation>
    <scope>NUCLEOTIDE SEQUENCE [LARGE SCALE GENOMIC DNA]</scope>
    <source>
        <strain evidence="2 3">DSM 40189</strain>
    </source>
</reference>
<dbReference type="InterPro" id="IPR036366">
    <property type="entry name" value="PGBDSf"/>
</dbReference>
<evidence type="ECO:0000313" key="3">
    <source>
        <dbReference type="Proteomes" id="UP000054241"/>
    </source>
</evidence>
<dbReference type="EMBL" id="LMWL01000115">
    <property type="protein sequence ID" value="KUM85835.1"/>
    <property type="molecule type" value="Genomic_DNA"/>
</dbReference>
<accession>A0A117PQA8</accession>
<protein>
    <recommendedName>
        <fullName evidence="1">Peptidoglycan binding-like domain-containing protein</fullName>
    </recommendedName>
</protein>
<gene>
    <name evidence="2" type="ORF">AQI88_41485</name>
</gene>
<dbReference type="Proteomes" id="UP000054241">
    <property type="component" value="Unassembled WGS sequence"/>
</dbReference>
<organism evidence="2 3">
    <name type="scientific">Streptomyces cellostaticus</name>
    <dbReference type="NCBI Taxonomy" id="67285"/>
    <lineage>
        <taxon>Bacteria</taxon>
        <taxon>Bacillati</taxon>
        <taxon>Actinomycetota</taxon>
        <taxon>Actinomycetes</taxon>
        <taxon>Kitasatosporales</taxon>
        <taxon>Streptomycetaceae</taxon>
        <taxon>Streptomyces</taxon>
    </lineage>
</organism>
<dbReference type="Gene3D" id="1.10.101.10">
    <property type="entry name" value="PGBD-like superfamily/PGBD"/>
    <property type="match status" value="1"/>
</dbReference>
<dbReference type="InterPro" id="IPR002477">
    <property type="entry name" value="Peptidoglycan-bd-like"/>
</dbReference>
<keyword evidence="3" id="KW-1185">Reference proteome</keyword>
<dbReference type="InterPro" id="IPR036365">
    <property type="entry name" value="PGBD-like_sf"/>
</dbReference>
<dbReference type="SUPFAM" id="SSF47090">
    <property type="entry name" value="PGBD-like"/>
    <property type="match status" value="1"/>
</dbReference>
<name>A0A117PQA8_9ACTN</name>
<dbReference type="STRING" id="67285.AQI88_41485"/>
<feature type="domain" description="Peptidoglycan binding-like" evidence="1">
    <location>
        <begin position="28"/>
        <end position="83"/>
    </location>
</feature>
<evidence type="ECO:0000259" key="1">
    <source>
        <dbReference type="Pfam" id="PF01471"/>
    </source>
</evidence>
<proteinExistence type="predicted"/>
<evidence type="ECO:0000313" key="2">
    <source>
        <dbReference type="EMBL" id="KUM85835.1"/>
    </source>
</evidence>
<dbReference type="Pfam" id="PF01471">
    <property type="entry name" value="PG_binding_1"/>
    <property type="match status" value="1"/>
</dbReference>
<dbReference type="AlphaFoldDB" id="A0A117PQA8"/>